<dbReference type="Pfam" id="PF00169">
    <property type="entry name" value="PH"/>
    <property type="match status" value="1"/>
</dbReference>
<proteinExistence type="predicted"/>
<dbReference type="InterPro" id="IPR001849">
    <property type="entry name" value="PH_domain"/>
</dbReference>
<sequence>KSGWLRKQGGVVKSWHRRWFTLKGDTLYYYSSEDESKSPLGSIFLPSNKVFEIPSPGSPDPEKFFFEVGPGSHFVIIYFLGEGRSQVSGNHATYQICAATNEERKEWIKAIR</sequence>
<feature type="non-terminal residue" evidence="2">
    <location>
        <position position="112"/>
    </location>
</feature>
<reference evidence="3" key="3">
    <citation type="submission" date="2015-06" db="UniProtKB">
        <authorList>
            <consortium name="EnsemblMetazoa"/>
        </authorList>
    </citation>
    <scope>IDENTIFICATION</scope>
</reference>
<reference evidence="2 4" key="2">
    <citation type="journal article" date="2013" name="Nature">
        <title>Insights into bilaterian evolution from three spiralian genomes.</title>
        <authorList>
            <person name="Simakov O."/>
            <person name="Marletaz F."/>
            <person name="Cho S.J."/>
            <person name="Edsinger-Gonzales E."/>
            <person name="Havlak P."/>
            <person name="Hellsten U."/>
            <person name="Kuo D.H."/>
            <person name="Larsson T."/>
            <person name="Lv J."/>
            <person name="Arendt D."/>
            <person name="Savage R."/>
            <person name="Osoegawa K."/>
            <person name="de Jong P."/>
            <person name="Grimwood J."/>
            <person name="Chapman J.A."/>
            <person name="Shapiro H."/>
            <person name="Aerts A."/>
            <person name="Otillar R.P."/>
            <person name="Terry A.Y."/>
            <person name="Boore J.L."/>
            <person name="Grigoriev I.V."/>
            <person name="Lindberg D.R."/>
            <person name="Seaver E.C."/>
            <person name="Weisblat D.A."/>
            <person name="Putnam N.H."/>
            <person name="Rokhsar D.S."/>
        </authorList>
    </citation>
    <scope>NUCLEOTIDE SEQUENCE</scope>
    <source>
        <strain evidence="2 4">I ESC-2004</strain>
    </source>
</reference>
<evidence type="ECO:0000313" key="2">
    <source>
        <dbReference type="EMBL" id="ELU03448.1"/>
    </source>
</evidence>
<dbReference type="OMA" id="QVLRCGW"/>
<evidence type="ECO:0000313" key="3">
    <source>
        <dbReference type="EnsemblMetazoa" id="CapteP87393"/>
    </source>
</evidence>
<dbReference type="SUPFAM" id="SSF50729">
    <property type="entry name" value="PH domain-like"/>
    <property type="match status" value="1"/>
</dbReference>
<dbReference type="OrthoDB" id="185175at2759"/>
<accession>R7UI46</accession>
<evidence type="ECO:0000259" key="1">
    <source>
        <dbReference type="PROSITE" id="PS50003"/>
    </source>
</evidence>
<gene>
    <name evidence="2" type="ORF">CAPTEDRAFT_87393</name>
</gene>
<organism evidence="2">
    <name type="scientific">Capitella teleta</name>
    <name type="common">Polychaete worm</name>
    <dbReference type="NCBI Taxonomy" id="283909"/>
    <lineage>
        <taxon>Eukaryota</taxon>
        <taxon>Metazoa</taxon>
        <taxon>Spiralia</taxon>
        <taxon>Lophotrochozoa</taxon>
        <taxon>Annelida</taxon>
        <taxon>Polychaeta</taxon>
        <taxon>Sedentaria</taxon>
        <taxon>Scolecida</taxon>
        <taxon>Capitellidae</taxon>
        <taxon>Capitella</taxon>
    </lineage>
</organism>
<dbReference type="Gene3D" id="2.30.29.30">
    <property type="entry name" value="Pleckstrin-homology domain (PH domain)/Phosphotyrosine-binding domain (PTB)"/>
    <property type="match status" value="1"/>
</dbReference>
<dbReference type="EMBL" id="KB303150">
    <property type="protein sequence ID" value="ELU03448.1"/>
    <property type="molecule type" value="Genomic_DNA"/>
</dbReference>
<reference evidence="4" key="1">
    <citation type="submission" date="2012-12" db="EMBL/GenBank/DDBJ databases">
        <authorList>
            <person name="Hellsten U."/>
            <person name="Grimwood J."/>
            <person name="Chapman J.A."/>
            <person name="Shapiro H."/>
            <person name="Aerts A."/>
            <person name="Otillar R.P."/>
            <person name="Terry A.Y."/>
            <person name="Boore J.L."/>
            <person name="Simakov O."/>
            <person name="Marletaz F."/>
            <person name="Cho S.-J."/>
            <person name="Edsinger-Gonzales E."/>
            <person name="Havlak P."/>
            <person name="Kuo D.-H."/>
            <person name="Larsson T."/>
            <person name="Lv J."/>
            <person name="Arendt D."/>
            <person name="Savage R."/>
            <person name="Osoegawa K."/>
            <person name="de Jong P."/>
            <person name="Lindberg D.R."/>
            <person name="Seaver E.C."/>
            <person name="Weisblat D.A."/>
            <person name="Putnam N.H."/>
            <person name="Grigoriev I.V."/>
            <person name="Rokhsar D.S."/>
        </authorList>
    </citation>
    <scope>NUCLEOTIDE SEQUENCE</scope>
    <source>
        <strain evidence="4">I ESC-2004</strain>
    </source>
</reference>
<dbReference type="AlphaFoldDB" id="R7UI46"/>
<dbReference type="STRING" id="283909.R7UI46"/>
<dbReference type="InterPro" id="IPR051707">
    <property type="entry name" value="PI-Interact_SigTrans_Reg"/>
</dbReference>
<feature type="non-terminal residue" evidence="2">
    <location>
        <position position="1"/>
    </location>
</feature>
<dbReference type="PROSITE" id="PS50003">
    <property type="entry name" value="PH_DOMAIN"/>
    <property type="match status" value="1"/>
</dbReference>
<protein>
    <recommendedName>
        <fullName evidence="1">PH domain-containing protein</fullName>
    </recommendedName>
</protein>
<dbReference type="EnsemblMetazoa" id="CapteT87393">
    <property type="protein sequence ID" value="CapteP87393"/>
    <property type="gene ID" value="CapteG87393"/>
</dbReference>
<dbReference type="SMART" id="SM00233">
    <property type="entry name" value="PH"/>
    <property type="match status" value="1"/>
</dbReference>
<dbReference type="Proteomes" id="UP000014760">
    <property type="component" value="Unassembled WGS sequence"/>
</dbReference>
<name>R7UI46_CAPTE</name>
<feature type="domain" description="PH" evidence="1">
    <location>
        <begin position="1"/>
        <end position="112"/>
    </location>
</feature>
<evidence type="ECO:0000313" key="4">
    <source>
        <dbReference type="Proteomes" id="UP000014760"/>
    </source>
</evidence>
<keyword evidence="4" id="KW-1185">Reference proteome</keyword>
<dbReference type="EMBL" id="AMQN01008453">
    <property type="status" value="NOT_ANNOTATED_CDS"/>
    <property type="molecule type" value="Genomic_DNA"/>
</dbReference>
<dbReference type="InterPro" id="IPR011993">
    <property type="entry name" value="PH-like_dom_sf"/>
</dbReference>
<dbReference type="HOGENOM" id="CLU_2151987_0_0_1"/>
<dbReference type="PANTHER" id="PTHR14336">
    <property type="entry name" value="TANDEM PH DOMAIN CONTAINING PROTEIN"/>
    <property type="match status" value="1"/>
</dbReference>